<sequence length="176" mass="19974">MRLRGLALLAAVALLAALVRSPVAGAVAVVAAEDEHDHEDMDMQDDDDDDDDEDWEEEEEEFDEFDDEDFVLEGFDGEWEDEDNIFDEYRKQILEGLSDATVAAKVDELMDKVSRLQGEVMHKDLELSAIQRRHDSHVTDYMNEMHQKQLGMQAEMDGLKARLGECQAQLGTQAEL</sequence>
<evidence type="ECO:0000313" key="3">
    <source>
        <dbReference type="EMBL" id="KAG5193123.1"/>
    </source>
</evidence>
<reference evidence="3" key="1">
    <citation type="submission" date="2021-02" db="EMBL/GenBank/DDBJ databases">
        <title>First Annotated Genome of the Yellow-green Alga Tribonema minus.</title>
        <authorList>
            <person name="Mahan K.M."/>
        </authorList>
    </citation>
    <scope>NUCLEOTIDE SEQUENCE</scope>
    <source>
        <strain evidence="3">UTEX B ZZ1240</strain>
    </source>
</reference>
<evidence type="ECO:0000313" key="4">
    <source>
        <dbReference type="Proteomes" id="UP000664859"/>
    </source>
</evidence>
<name>A0A835ZHG0_9STRA</name>
<organism evidence="3 4">
    <name type="scientific">Tribonema minus</name>
    <dbReference type="NCBI Taxonomy" id="303371"/>
    <lineage>
        <taxon>Eukaryota</taxon>
        <taxon>Sar</taxon>
        <taxon>Stramenopiles</taxon>
        <taxon>Ochrophyta</taxon>
        <taxon>PX clade</taxon>
        <taxon>Xanthophyceae</taxon>
        <taxon>Tribonematales</taxon>
        <taxon>Tribonemataceae</taxon>
        <taxon>Tribonema</taxon>
    </lineage>
</organism>
<feature type="region of interest" description="Disordered" evidence="1">
    <location>
        <begin position="32"/>
        <end position="67"/>
    </location>
</feature>
<protein>
    <submittedName>
        <fullName evidence="3">Uncharacterized protein</fullName>
    </submittedName>
</protein>
<evidence type="ECO:0000256" key="1">
    <source>
        <dbReference type="SAM" id="MobiDB-lite"/>
    </source>
</evidence>
<evidence type="ECO:0000256" key="2">
    <source>
        <dbReference type="SAM" id="SignalP"/>
    </source>
</evidence>
<feature type="chain" id="PRO_5032612171" evidence="2">
    <location>
        <begin position="27"/>
        <end position="176"/>
    </location>
</feature>
<comment type="caution">
    <text evidence="3">The sequence shown here is derived from an EMBL/GenBank/DDBJ whole genome shotgun (WGS) entry which is preliminary data.</text>
</comment>
<dbReference type="Proteomes" id="UP000664859">
    <property type="component" value="Unassembled WGS sequence"/>
</dbReference>
<keyword evidence="4" id="KW-1185">Reference proteome</keyword>
<dbReference type="EMBL" id="JAFCMP010000001">
    <property type="protein sequence ID" value="KAG5193123.1"/>
    <property type="molecule type" value="Genomic_DNA"/>
</dbReference>
<gene>
    <name evidence="3" type="ORF">JKP88DRAFT_214423</name>
</gene>
<feature type="compositionally biased region" description="Acidic residues" evidence="1">
    <location>
        <begin position="42"/>
        <end position="67"/>
    </location>
</feature>
<keyword evidence="2" id="KW-0732">Signal</keyword>
<dbReference type="AlphaFoldDB" id="A0A835ZHG0"/>
<feature type="signal peptide" evidence="2">
    <location>
        <begin position="1"/>
        <end position="26"/>
    </location>
</feature>
<proteinExistence type="predicted"/>
<accession>A0A835ZHG0</accession>